<dbReference type="EMBL" id="MCIA01000006">
    <property type="protein sequence ID" value="RKD33618.1"/>
    <property type="molecule type" value="Genomic_DNA"/>
</dbReference>
<keyword evidence="1" id="KW-0285">Flavoprotein</keyword>
<gene>
    <name evidence="4" type="ORF">BET01_13875</name>
</gene>
<accession>A0A419T8A1</accession>
<dbReference type="SUPFAM" id="SSF52218">
    <property type="entry name" value="Flavoproteins"/>
    <property type="match status" value="1"/>
</dbReference>
<proteinExistence type="predicted"/>
<keyword evidence="5" id="KW-1185">Reference proteome</keyword>
<dbReference type="InterPro" id="IPR005025">
    <property type="entry name" value="FMN_Rdtase-like_dom"/>
</dbReference>
<reference evidence="4 5" key="1">
    <citation type="submission" date="2016-08" db="EMBL/GenBank/DDBJ databases">
        <title>A new outlook on sporulation: Clostridium algidixylanolyticum.</title>
        <authorList>
            <person name="Poppleton D.I."/>
            <person name="Gribaldo S."/>
        </authorList>
    </citation>
    <scope>NUCLEOTIDE SEQUENCE [LARGE SCALE GENOMIC DNA]</scope>
    <source>
        <strain evidence="4 5">SPL73</strain>
    </source>
</reference>
<evidence type="ECO:0000256" key="1">
    <source>
        <dbReference type="ARBA" id="ARBA00022630"/>
    </source>
</evidence>
<evidence type="ECO:0000256" key="2">
    <source>
        <dbReference type="ARBA" id="ARBA00022643"/>
    </source>
</evidence>
<evidence type="ECO:0000313" key="4">
    <source>
        <dbReference type="EMBL" id="RKD33618.1"/>
    </source>
</evidence>
<dbReference type="AlphaFoldDB" id="A0A419T8A1"/>
<dbReference type="PANTHER" id="PTHR43278">
    <property type="entry name" value="NAD(P)H-DEPENDENT FMN-CONTAINING OXIDOREDUCTASE YWQN-RELATED"/>
    <property type="match status" value="1"/>
</dbReference>
<protein>
    <submittedName>
        <fullName evidence="4">Iron-sulfur protein</fullName>
    </submittedName>
</protein>
<feature type="domain" description="NADPH-dependent FMN reductase-like" evidence="3">
    <location>
        <begin position="1"/>
        <end position="132"/>
    </location>
</feature>
<evidence type="ECO:0000313" key="5">
    <source>
        <dbReference type="Proteomes" id="UP000284277"/>
    </source>
</evidence>
<dbReference type="OrthoDB" id="9805976at2"/>
<dbReference type="Pfam" id="PF03358">
    <property type="entry name" value="FMN_red"/>
    <property type="match status" value="1"/>
</dbReference>
<keyword evidence="2" id="KW-0288">FMN</keyword>
<dbReference type="InterPro" id="IPR051796">
    <property type="entry name" value="ISF_SsuE-like"/>
</dbReference>
<name>A0A419T8A1_9FIRM</name>
<sequence length="189" mass="21073">MKTLIFNGSPRKNGDTVSLIQEVTKNLKGSYRQVNAYHCNIKPCVDCRYCVKNTGCCVDDEMQEVYDYIQECDNILVASPIYMSELTGPLLSVTSRLQPYFCAKFYRKEKPIMKPKKGAVLLVGGGDGDLELPHRMANRLLYKMNAKDVFPLISSFDTEKTPAIHDKAAVSGARGIASFFNDIKSEAEG</sequence>
<dbReference type="GO" id="GO:0016491">
    <property type="term" value="F:oxidoreductase activity"/>
    <property type="evidence" value="ECO:0007669"/>
    <property type="project" value="InterPro"/>
</dbReference>
<comment type="caution">
    <text evidence="4">The sequence shown here is derived from an EMBL/GenBank/DDBJ whole genome shotgun (WGS) entry which is preliminary data.</text>
</comment>
<organism evidence="4 5">
    <name type="scientific">Lacrimispora algidixylanolytica</name>
    <dbReference type="NCBI Taxonomy" id="94868"/>
    <lineage>
        <taxon>Bacteria</taxon>
        <taxon>Bacillati</taxon>
        <taxon>Bacillota</taxon>
        <taxon>Clostridia</taxon>
        <taxon>Lachnospirales</taxon>
        <taxon>Lachnospiraceae</taxon>
        <taxon>Lacrimispora</taxon>
    </lineage>
</organism>
<dbReference type="InterPro" id="IPR029039">
    <property type="entry name" value="Flavoprotein-like_sf"/>
</dbReference>
<evidence type="ECO:0000259" key="3">
    <source>
        <dbReference type="Pfam" id="PF03358"/>
    </source>
</evidence>
<dbReference type="PANTHER" id="PTHR43278:SF4">
    <property type="entry name" value="NAD(P)H-DEPENDENT FMN-CONTAINING OXIDOREDUCTASE YWQN-RELATED"/>
    <property type="match status" value="1"/>
</dbReference>
<dbReference type="Proteomes" id="UP000284277">
    <property type="component" value="Unassembled WGS sequence"/>
</dbReference>
<dbReference type="Gene3D" id="3.40.50.360">
    <property type="match status" value="1"/>
</dbReference>
<dbReference type="RefSeq" id="WP_120195671.1">
    <property type="nucleotide sequence ID" value="NZ_MCIA01000006.1"/>
</dbReference>